<reference evidence="2" key="1">
    <citation type="submission" date="2018-08" db="EMBL/GenBank/DDBJ databases">
        <title>Mucilaginibacter sp. MYSH2.</title>
        <authorList>
            <person name="Seo T."/>
        </authorList>
    </citation>
    <scope>NUCLEOTIDE SEQUENCE [LARGE SCALE GENOMIC DNA]</scope>
    <source>
        <strain evidence="2">KIRAN</strain>
    </source>
</reference>
<evidence type="ECO:0008006" key="3">
    <source>
        <dbReference type="Google" id="ProtNLM"/>
    </source>
</evidence>
<sequence>MKHLLTYSTLFATALLTLSSCDKDDEIDFNFPDTGSMAYVSSNTSGMVTMIDADGLTDVSVKQKKIASMDADGIYYNDKRNEIILASRTTNRLEAYQKQKNGSLEIKTTSTPDFSNAREIAVSGNMIVVAQDADPALNGNMNRLYVYERTPSGIRYRNTYNVGFNLWGIHAEGSALWAVADNTGDIVYFENFFSNSNGMIQPTKRVTIEGIVRTHGITYSKADDKMVLTDVGDGAVADDGAIVVISNFSSVFRGTANGGTIGANAQVRIAGSNTMLGNPVDVAYDEDSKYIYVAERANGGGKVLIFEMPTSNGNPMPGYSKNVAGAAAIYLHQ</sequence>
<dbReference type="EMBL" id="QWGE01000004">
    <property type="protein sequence ID" value="RIJ36918.1"/>
    <property type="molecule type" value="Genomic_DNA"/>
</dbReference>
<dbReference type="RefSeq" id="WP_119432853.1">
    <property type="nucleotide sequence ID" value="NZ_QWGE01000004.1"/>
</dbReference>
<accession>A0A399S0U5</accession>
<evidence type="ECO:0000313" key="1">
    <source>
        <dbReference type="EMBL" id="RIJ36918.1"/>
    </source>
</evidence>
<gene>
    <name evidence="1" type="ORF">D1627_13940</name>
</gene>
<name>A0A399S0U5_9BACT</name>
<dbReference type="OrthoDB" id="834772at2"/>
<organism evidence="1 2">
    <name type="scientific">Pontibacter oryzae</name>
    <dbReference type="NCBI Taxonomy" id="2304593"/>
    <lineage>
        <taxon>Bacteria</taxon>
        <taxon>Pseudomonadati</taxon>
        <taxon>Bacteroidota</taxon>
        <taxon>Cytophagia</taxon>
        <taxon>Cytophagales</taxon>
        <taxon>Hymenobacteraceae</taxon>
        <taxon>Pontibacter</taxon>
    </lineage>
</organism>
<protein>
    <recommendedName>
        <fullName evidence="3">SMP-30/Gluconolactonase/LRE-like region domain-containing protein</fullName>
    </recommendedName>
</protein>
<keyword evidence="2" id="KW-1185">Reference proteome</keyword>
<dbReference type="AlphaFoldDB" id="A0A399S0U5"/>
<dbReference type="PROSITE" id="PS51257">
    <property type="entry name" value="PROKAR_LIPOPROTEIN"/>
    <property type="match status" value="1"/>
</dbReference>
<dbReference type="Proteomes" id="UP000266005">
    <property type="component" value="Unassembled WGS sequence"/>
</dbReference>
<comment type="caution">
    <text evidence="1">The sequence shown here is derived from an EMBL/GenBank/DDBJ whole genome shotgun (WGS) entry which is preliminary data.</text>
</comment>
<evidence type="ECO:0000313" key="2">
    <source>
        <dbReference type="Proteomes" id="UP000266005"/>
    </source>
</evidence>
<proteinExistence type="predicted"/>
<dbReference type="SUPFAM" id="SSF75011">
    <property type="entry name" value="3-carboxy-cis,cis-mucoante lactonizing enzyme"/>
    <property type="match status" value="1"/>
</dbReference>